<sequence length="80" mass="8976">MMELSSKTSENGTFTTNSSPGPIKSQLYNPNRRTIFTLLTVALIASIFGVTLYVLYRSHYPEFSFTNLPIAKMNLKTPVD</sequence>
<feature type="region of interest" description="Disordered" evidence="1">
    <location>
        <begin position="1"/>
        <end position="26"/>
    </location>
</feature>
<evidence type="ECO:0000313" key="4">
    <source>
        <dbReference type="Proteomes" id="UP001386955"/>
    </source>
</evidence>
<evidence type="ECO:0000313" key="3">
    <source>
        <dbReference type="EMBL" id="KAK7407361.1"/>
    </source>
</evidence>
<keyword evidence="4" id="KW-1185">Reference proteome</keyword>
<protein>
    <submittedName>
        <fullName evidence="3">Uncharacterized protein</fullName>
    </submittedName>
</protein>
<evidence type="ECO:0000256" key="1">
    <source>
        <dbReference type="SAM" id="MobiDB-lite"/>
    </source>
</evidence>
<keyword evidence="2" id="KW-0812">Transmembrane</keyword>
<accession>A0AAN9XU95</accession>
<dbReference type="Proteomes" id="UP001386955">
    <property type="component" value="Unassembled WGS sequence"/>
</dbReference>
<reference evidence="3 4" key="1">
    <citation type="submission" date="2024-01" db="EMBL/GenBank/DDBJ databases">
        <title>The genomes of 5 underutilized Papilionoideae crops provide insights into root nodulation and disease resistanc.</title>
        <authorList>
            <person name="Jiang F."/>
        </authorList>
    </citation>
    <scope>NUCLEOTIDE SEQUENCE [LARGE SCALE GENOMIC DNA]</scope>
    <source>
        <strain evidence="3">DUOXIRENSHENG_FW03</strain>
        <tissue evidence="3">Leaves</tissue>
    </source>
</reference>
<organism evidence="3 4">
    <name type="scientific">Psophocarpus tetragonolobus</name>
    <name type="common">Winged bean</name>
    <name type="synonym">Dolichos tetragonolobus</name>
    <dbReference type="NCBI Taxonomy" id="3891"/>
    <lineage>
        <taxon>Eukaryota</taxon>
        <taxon>Viridiplantae</taxon>
        <taxon>Streptophyta</taxon>
        <taxon>Embryophyta</taxon>
        <taxon>Tracheophyta</taxon>
        <taxon>Spermatophyta</taxon>
        <taxon>Magnoliopsida</taxon>
        <taxon>eudicotyledons</taxon>
        <taxon>Gunneridae</taxon>
        <taxon>Pentapetalae</taxon>
        <taxon>rosids</taxon>
        <taxon>fabids</taxon>
        <taxon>Fabales</taxon>
        <taxon>Fabaceae</taxon>
        <taxon>Papilionoideae</taxon>
        <taxon>50 kb inversion clade</taxon>
        <taxon>NPAAA clade</taxon>
        <taxon>indigoferoid/millettioid clade</taxon>
        <taxon>Phaseoleae</taxon>
        <taxon>Psophocarpus</taxon>
    </lineage>
</organism>
<name>A0AAN9XU95_PSOTE</name>
<dbReference type="EMBL" id="JAYMYS010000002">
    <property type="protein sequence ID" value="KAK7407361.1"/>
    <property type="molecule type" value="Genomic_DNA"/>
</dbReference>
<feature type="transmembrane region" description="Helical" evidence="2">
    <location>
        <begin position="34"/>
        <end position="56"/>
    </location>
</feature>
<dbReference type="AlphaFoldDB" id="A0AAN9XU95"/>
<proteinExistence type="predicted"/>
<keyword evidence="2" id="KW-0472">Membrane</keyword>
<gene>
    <name evidence="3" type="ORF">VNO78_09210</name>
</gene>
<evidence type="ECO:0000256" key="2">
    <source>
        <dbReference type="SAM" id="Phobius"/>
    </source>
</evidence>
<comment type="caution">
    <text evidence="3">The sequence shown here is derived from an EMBL/GenBank/DDBJ whole genome shotgun (WGS) entry which is preliminary data.</text>
</comment>
<keyword evidence="2" id="KW-1133">Transmembrane helix</keyword>